<keyword evidence="3 8" id="KW-0238">DNA-binding</keyword>
<dbReference type="InterPro" id="IPR016032">
    <property type="entry name" value="Sig_transdc_resp-reg_C-effctor"/>
</dbReference>
<dbReference type="PROSITE" id="PS50043">
    <property type="entry name" value="HTH_LUXR_2"/>
    <property type="match status" value="1"/>
</dbReference>
<dbReference type="Pfam" id="PF00072">
    <property type="entry name" value="Response_reg"/>
    <property type="match status" value="1"/>
</dbReference>
<dbReference type="PROSITE" id="PS50110">
    <property type="entry name" value="RESPONSE_REGULATORY"/>
    <property type="match status" value="1"/>
</dbReference>
<reference evidence="8 9" key="1">
    <citation type="submission" date="2023-04" db="EMBL/GenBank/DDBJ databases">
        <title>Forest soil microbial communities from Buena Vista Peninsula, Colon Province, Panama.</title>
        <authorList>
            <person name="Bouskill N."/>
        </authorList>
    </citation>
    <scope>NUCLEOTIDE SEQUENCE [LARGE SCALE GENOMIC DNA]</scope>
    <source>
        <strain evidence="8 9">CFH S0262</strain>
    </source>
</reference>
<dbReference type="Proteomes" id="UP001160334">
    <property type="component" value="Unassembled WGS sequence"/>
</dbReference>
<keyword evidence="4" id="KW-0804">Transcription</keyword>
<dbReference type="InterPro" id="IPR039420">
    <property type="entry name" value="WalR-like"/>
</dbReference>
<comment type="caution">
    <text evidence="8">The sequence shown here is derived from an EMBL/GenBank/DDBJ whole genome shotgun (WGS) entry which is preliminary data.</text>
</comment>
<keyword evidence="9" id="KW-1185">Reference proteome</keyword>
<dbReference type="InterPro" id="IPR011006">
    <property type="entry name" value="CheY-like_superfamily"/>
</dbReference>
<evidence type="ECO:0000313" key="9">
    <source>
        <dbReference type="Proteomes" id="UP001160334"/>
    </source>
</evidence>
<feature type="domain" description="HTH luxR-type" evidence="6">
    <location>
        <begin position="149"/>
        <end position="214"/>
    </location>
</feature>
<dbReference type="GO" id="GO:0003677">
    <property type="term" value="F:DNA binding"/>
    <property type="evidence" value="ECO:0007669"/>
    <property type="project" value="UniProtKB-KW"/>
</dbReference>
<dbReference type="EMBL" id="JARXVC010000002">
    <property type="protein sequence ID" value="MDH6279707.1"/>
    <property type="molecule type" value="Genomic_DNA"/>
</dbReference>
<organism evidence="8 9">
    <name type="scientific">Prescottella agglutinans</name>
    <dbReference type="NCBI Taxonomy" id="1644129"/>
    <lineage>
        <taxon>Bacteria</taxon>
        <taxon>Bacillati</taxon>
        <taxon>Actinomycetota</taxon>
        <taxon>Actinomycetes</taxon>
        <taxon>Mycobacteriales</taxon>
        <taxon>Nocardiaceae</taxon>
        <taxon>Prescottella</taxon>
    </lineage>
</organism>
<dbReference type="SUPFAM" id="SSF46894">
    <property type="entry name" value="C-terminal effector domain of the bipartite response regulators"/>
    <property type="match status" value="1"/>
</dbReference>
<dbReference type="PANTHER" id="PTHR43214:SF24">
    <property type="entry name" value="TRANSCRIPTIONAL REGULATORY PROTEIN NARL-RELATED"/>
    <property type="match status" value="1"/>
</dbReference>
<dbReference type="InterPro" id="IPR000792">
    <property type="entry name" value="Tscrpt_reg_LuxR_C"/>
</dbReference>
<evidence type="ECO:0000259" key="6">
    <source>
        <dbReference type="PROSITE" id="PS50043"/>
    </source>
</evidence>
<dbReference type="CDD" id="cd06170">
    <property type="entry name" value="LuxR_C_like"/>
    <property type="match status" value="1"/>
</dbReference>
<evidence type="ECO:0000256" key="2">
    <source>
        <dbReference type="ARBA" id="ARBA00023015"/>
    </source>
</evidence>
<dbReference type="Gene3D" id="3.40.50.2300">
    <property type="match status" value="1"/>
</dbReference>
<feature type="modified residue" description="4-aspartylphosphate" evidence="5">
    <location>
        <position position="56"/>
    </location>
</feature>
<evidence type="ECO:0000313" key="8">
    <source>
        <dbReference type="EMBL" id="MDH6279707.1"/>
    </source>
</evidence>
<dbReference type="PROSITE" id="PS00622">
    <property type="entry name" value="HTH_LUXR_1"/>
    <property type="match status" value="1"/>
</dbReference>
<dbReference type="InterPro" id="IPR058245">
    <property type="entry name" value="NreC/VraR/RcsB-like_REC"/>
</dbReference>
<proteinExistence type="predicted"/>
<gene>
    <name evidence="8" type="ORF">M2280_000916</name>
</gene>
<evidence type="ECO:0000256" key="1">
    <source>
        <dbReference type="ARBA" id="ARBA00022553"/>
    </source>
</evidence>
<dbReference type="SUPFAM" id="SSF52172">
    <property type="entry name" value="CheY-like"/>
    <property type="match status" value="1"/>
</dbReference>
<dbReference type="SMART" id="SM00421">
    <property type="entry name" value="HTH_LUXR"/>
    <property type="match status" value="1"/>
</dbReference>
<dbReference type="Pfam" id="PF00196">
    <property type="entry name" value="GerE"/>
    <property type="match status" value="1"/>
</dbReference>
<evidence type="ECO:0000256" key="5">
    <source>
        <dbReference type="PROSITE-ProRule" id="PRU00169"/>
    </source>
</evidence>
<dbReference type="PRINTS" id="PR00038">
    <property type="entry name" value="HTHLUXR"/>
</dbReference>
<feature type="domain" description="Response regulatory" evidence="7">
    <location>
        <begin position="5"/>
        <end position="122"/>
    </location>
</feature>
<protein>
    <submittedName>
        <fullName evidence="8">DNA-binding NarL/FixJ family response regulator</fullName>
    </submittedName>
</protein>
<dbReference type="PANTHER" id="PTHR43214">
    <property type="entry name" value="TWO-COMPONENT RESPONSE REGULATOR"/>
    <property type="match status" value="1"/>
</dbReference>
<sequence>MTTITVLLADDQELVRDGIAAVLNAENDITVIGEASNGREAIHLARTLCPDVIVMDIRMPVLDGIRAAEEILADDANCSKVLMLTTFDLDDYVYDALSVGASGFLLKQAPSAEFTRGVRTVAAGESMLAPTVTTRLIAEFSRRRSRRRNNDSAPALTPRELDVLRALARGLSNREIAAELFLAEETVKTHVGRILSKLGLRDRTQAVVFYYESELAHGDR</sequence>
<dbReference type="SMART" id="SM00448">
    <property type="entry name" value="REC"/>
    <property type="match status" value="1"/>
</dbReference>
<keyword evidence="1 5" id="KW-0597">Phosphoprotein</keyword>
<evidence type="ECO:0000256" key="4">
    <source>
        <dbReference type="ARBA" id="ARBA00023163"/>
    </source>
</evidence>
<evidence type="ECO:0000259" key="7">
    <source>
        <dbReference type="PROSITE" id="PS50110"/>
    </source>
</evidence>
<keyword evidence="2" id="KW-0805">Transcription regulation</keyword>
<dbReference type="CDD" id="cd17535">
    <property type="entry name" value="REC_NarL-like"/>
    <property type="match status" value="1"/>
</dbReference>
<name>A0ABT6M5W9_9NOCA</name>
<dbReference type="InterPro" id="IPR001789">
    <property type="entry name" value="Sig_transdc_resp-reg_receiver"/>
</dbReference>
<accession>A0ABT6M5W9</accession>
<evidence type="ECO:0000256" key="3">
    <source>
        <dbReference type="ARBA" id="ARBA00023125"/>
    </source>
</evidence>
<dbReference type="RefSeq" id="WP_280759090.1">
    <property type="nucleotide sequence ID" value="NZ_JARXVC010000002.1"/>
</dbReference>